<name>A0A068EQG9_9CAUD</name>
<protein>
    <submittedName>
        <fullName evidence="1">Uncharacterized protein</fullName>
    </submittedName>
</protein>
<dbReference type="EMBL" id="KF554508">
    <property type="protein sequence ID" value="AID50622.1"/>
    <property type="molecule type" value="Genomic_DNA"/>
</dbReference>
<dbReference type="KEGG" id="vg:22277130"/>
<dbReference type="OrthoDB" id="37098at10239"/>
<keyword evidence="2" id="KW-1185">Reference proteome</keyword>
<dbReference type="GeneID" id="22277130"/>
<dbReference type="RefSeq" id="YP_009099231.1">
    <property type="nucleotide sequence ID" value="NC_025423.1"/>
</dbReference>
<sequence>MHTITAEPPTLNIHGMNIPIIIPGNMRFQIRNRTAYFELHRIMLPKDLMGVLTNHVWAEATLNVWLGMRFAGQEYNWVAYSGHIGISSYEEKRVEQDMLVLEHVHFVLHLIGGE</sequence>
<dbReference type="Proteomes" id="UP000027382">
    <property type="component" value="Segment"/>
</dbReference>
<evidence type="ECO:0000313" key="2">
    <source>
        <dbReference type="Proteomes" id="UP000027382"/>
    </source>
</evidence>
<proteinExistence type="predicted"/>
<evidence type="ECO:0000313" key="1">
    <source>
        <dbReference type="EMBL" id="AID50622.1"/>
    </source>
</evidence>
<reference evidence="1" key="1">
    <citation type="journal article" date="2014" name="Virology">
        <title>The odd one out: Bacillus ACT bacteriophage CP-51 exhibits unusual properties compared to related Spounavirinae W.Ph. and Bastille.</title>
        <authorList>
            <person name="Klumpp J."/>
            <person name="Schmuki M."/>
            <person name="Sozhamannan S."/>
            <person name="Beyer W."/>
            <person name="Fouts D.E."/>
            <person name="Bernbach V."/>
            <person name="Calendar R."/>
            <person name="Loessner M.J."/>
        </authorList>
    </citation>
    <scope>NUCLEOTIDE SEQUENCE [LARGE SCALE GENOMIC DNA]</scope>
</reference>
<accession>A0A068EQG9</accession>
<organism evidence="1 2">
    <name type="scientific">Bacillus phage CP-51</name>
    <dbReference type="NCBI Taxonomy" id="1391188"/>
    <lineage>
        <taxon>Viruses</taxon>
        <taxon>Duplodnaviria</taxon>
        <taxon>Heunggongvirae</taxon>
        <taxon>Uroviricota</taxon>
        <taxon>Caudoviricetes</taxon>
        <taxon>Herelleviridae</taxon>
        <taxon>Spounavirinae</taxon>
        <taxon>Siminovitchvirus</taxon>
        <taxon>Siminovitchvirus CP51</taxon>
    </lineage>
</organism>